<proteinExistence type="predicted"/>
<accession>A0A4S3KJ40</accession>
<comment type="caution">
    <text evidence="1">The sequence shown here is derived from an EMBL/GenBank/DDBJ whole genome shotgun (WGS) entry which is preliminary data.</text>
</comment>
<organism evidence="1 2">
    <name type="scientific">Rhodanobacter lindaniclasticus</name>
    <dbReference type="NCBI Taxonomy" id="75310"/>
    <lineage>
        <taxon>Bacteria</taxon>
        <taxon>Pseudomonadati</taxon>
        <taxon>Pseudomonadota</taxon>
        <taxon>Gammaproteobacteria</taxon>
        <taxon>Lysobacterales</taxon>
        <taxon>Rhodanobacteraceae</taxon>
        <taxon>Rhodanobacter</taxon>
    </lineage>
</organism>
<keyword evidence="2" id="KW-1185">Reference proteome</keyword>
<evidence type="ECO:0000313" key="2">
    <source>
        <dbReference type="Proteomes" id="UP000306317"/>
    </source>
</evidence>
<evidence type="ECO:0000313" key="1">
    <source>
        <dbReference type="EMBL" id="THD07984.1"/>
    </source>
</evidence>
<dbReference type="EMBL" id="MWIO01000020">
    <property type="protein sequence ID" value="THD07984.1"/>
    <property type="molecule type" value="Genomic_DNA"/>
</dbReference>
<dbReference type="Proteomes" id="UP000306317">
    <property type="component" value="Unassembled WGS sequence"/>
</dbReference>
<dbReference type="AlphaFoldDB" id="A0A4S3KJ40"/>
<sequence>MNRIFECIIAGGPQHGQLCRAPWDDQRATPPAIIAADGEVCVAAARKHAGPAQTRFILLHPRATGEQFLTLLAA</sequence>
<dbReference type="RefSeq" id="WP_136258089.1">
    <property type="nucleotide sequence ID" value="NZ_MWIO01000020.1"/>
</dbReference>
<dbReference type="OrthoDB" id="5957156at2"/>
<name>A0A4S3KJ40_9GAMM</name>
<gene>
    <name evidence="1" type="ORF">B1991_07440</name>
</gene>
<protein>
    <submittedName>
        <fullName evidence="1">Uncharacterized protein</fullName>
    </submittedName>
</protein>
<reference evidence="1 2" key="1">
    <citation type="submission" date="2017-02" db="EMBL/GenBank/DDBJ databases">
        <title>Whole genome sequencing of Rhodanobacter lindaniclasticus DSM 17932.</title>
        <authorList>
            <person name="Kumar S."/>
            <person name="Patil P."/>
            <person name="Patil P.B."/>
        </authorList>
    </citation>
    <scope>NUCLEOTIDE SEQUENCE [LARGE SCALE GENOMIC DNA]</scope>
    <source>
        <strain evidence="1 2">DSM 17932</strain>
    </source>
</reference>